<dbReference type="Proteomes" id="UP000825015">
    <property type="component" value="Chromosome"/>
</dbReference>
<reference evidence="1" key="1">
    <citation type="submission" date="2019-06" db="EMBL/GenBank/DDBJ databases">
        <title>Complete genome sequence of Methanobrevibacter arboriphilus strain SA.</title>
        <authorList>
            <person name="Asakawa S."/>
        </authorList>
    </citation>
    <scope>NUCLEOTIDE SEQUENCE</scope>
    <source>
        <strain evidence="1">SA</strain>
    </source>
</reference>
<dbReference type="EMBL" id="AP019779">
    <property type="protein sequence ID" value="BBL62214.1"/>
    <property type="molecule type" value="Genomic_DNA"/>
</dbReference>
<gene>
    <name evidence="1" type="ORF">MarbSA_12540</name>
</gene>
<name>A0ACA8R3Z6_METAZ</name>
<proteinExistence type="predicted"/>
<evidence type="ECO:0000313" key="2">
    <source>
        <dbReference type="Proteomes" id="UP000825015"/>
    </source>
</evidence>
<sequence length="379" mass="44344">MDYKISVVIPTYNIERYLNETVDSIINQTIGFSNIELIIVDDGSTDSTKKIINEYSEKYENVFHIYLDYNSGFPGRARNIGIETANGEYLMLIDHDDQCPSYACELLYNTIKNEDFDIVVGRYQVFNDDNIQSGHLKGLKKVKSIHENPNFFSLPPAAWTKIFRTNFIKKGGIRFPEDSLAEDVLFSSHTFLKADGIKFIDDITYYYRLQDSETKSTSKIRNYKYTASLIDGYEKTWQLFKEEDKEDYFINFLNIHLTWWVKNLLLSNLSHNEKKKLLIKAKGLFQLLSKNNIKPTNIAYYSFFELISEENYDNGIIIGEMSLLYEKCIIKNSKIKNELKKSNKKLKKKNEELKTIKSSNSWKITKPIRKLRKSFHSLK</sequence>
<evidence type="ECO:0000313" key="1">
    <source>
        <dbReference type="EMBL" id="BBL62214.1"/>
    </source>
</evidence>
<keyword evidence="2" id="KW-1185">Reference proteome</keyword>
<accession>A0ACA8R3Z6</accession>
<organism evidence="1 2">
    <name type="scientific">Methanobrevibacter arboriphilus</name>
    <dbReference type="NCBI Taxonomy" id="39441"/>
    <lineage>
        <taxon>Archaea</taxon>
        <taxon>Methanobacteriati</taxon>
        <taxon>Methanobacteriota</taxon>
        <taxon>Methanomada group</taxon>
        <taxon>Methanobacteria</taxon>
        <taxon>Methanobacteriales</taxon>
        <taxon>Methanobacteriaceae</taxon>
        <taxon>Methanobrevibacter</taxon>
    </lineage>
</organism>
<protein>
    <submittedName>
        <fullName evidence="1">Uncharacterized protein</fullName>
    </submittedName>
</protein>